<dbReference type="STRING" id="1123024.GCA_000423625_02856"/>
<gene>
    <name evidence="1" type="ORF">PA7_31620</name>
</gene>
<organism evidence="1 2">
    <name type="scientific">Pseudonocardia asaccharolytica DSM 44247 = NBRC 16224</name>
    <dbReference type="NCBI Taxonomy" id="1123024"/>
    <lineage>
        <taxon>Bacteria</taxon>
        <taxon>Bacillati</taxon>
        <taxon>Actinomycetota</taxon>
        <taxon>Actinomycetes</taxon>
        <taxon>Pseudonocardiales</taxon>
        <taxon>Pseudonocardiaceae</taxon>
        <taxon>Pseudonocardia</taxon>
    </lineage>
</organism>
<comment type="caution">
    <text evidence="1">The sequence shown here is derived from an EMBL/GenBank/DDBJ whole genome shotgun (WGS) entry which is preliminary data.</text>
</comment>
<keyword evidence="2" id="KW-1185">Reference proteome</keyword>
<name>A0A511D3I0_9PSEU</name>
<dbReference type="AlphaFoldDB" id="A0A511D3I0"/>
<dbReference type="EMBL" id="BJVI01000035">
    <property type="protein sequence ID" value="GEL19325.1"/>
    <property type="molecule type" value="Genomic_DNA"/>
</dbReference>
<reference evidence="1 2" key="1">
    <citation type="submission" date="2019-07" db="EMBL/GenBank/DDBJ databases">
        <title>Whole genome shotgun sequence of Pseudonocardia asaccharolytica NBRC 16224.</title>
        <authorList>
            <person name="Hosoyama A."/>
            <person name="Uohara A."/>
            <person name="Ohji S."/>
            <person name="Ichikawa N."/>
        </authorList>
    </citation>
    <scope>NUCLEOTIDE SEQUENCE [LARGE SCALE GENOMIC DNA]</scope>
    <source>
        <strain evidence="1 2">NBRC 16224</strain>
    </source>
</reference>
<evidence type="ECO:0000313" key="2">
    <source>
        <dbReference type="Proteomes" id="UP000321328"/>
    </source>
</evidence>
<evidence type="ECO:0000313" key="1">
    <source>
        <dbReference type="EMBL" id="GEL19325.1"/>
    </source>
</evidence>
<dbReference type="RefSeq" id="WP_028930563.1">
    <property type="nucleotide sequence ID" value="NZ_AUII01000012.1"/>
</dbReference>
<protein>
    <submittedName>
        <fullName evidence="1">Uncharacterized protein</fullName>
    </submittedName>
</protein>
<proteinExistence type="predicted"/>
<sequence>MTTTTALAAEITATDDPAVMRRLATAALIPHAEAAAERATRIYGDDAPTRDEVIAAVMIEAAAWWTVETSYTHTSADEYRQDAHDLHATILEQIHTIAAQLVPVTTHRRVSAEVIADVRGPGDED</sequence>
<dbReference type="Proteomes" id="UP000321328">
    <property type="component" value="Unassembled WGS sequence"/>
</dbReference>
<accession>A0A511D3I0</accession>